<dbReference type="AlphaFoldDB" id="A0A409W027"/>
<evidence type="ECO:0000256" key="1">
    <source>
        <dbReference type="SAM" id="MobiDB-lite"/>
    </source>
</evidence>
<dbReference type="Proteomes" id="UP000284706">
    <property type="component" value="Unassembled WGS sequence"/>
</dbReference>
<keyword evidence="4" id="KW-1185">Reference proteome</keyword>
<gene>
    <name evidence="3" type="ORF">CVT26_007019</name>
</gene>
<reference evidence="3 4" key="1">
    <citation type="journal article" date="2018" name="Evol. Lett.">
        <title>Horizontal gene cluster transfer increased hallucinogenic mushroom diversity.</title>
        <authorList>
            <person name="Reynolds H.T."/>
            <person name="Vijayakumar V."/>
            <person name="Gluck-Thaler E."/>
            <person name="Korotkin H.B."/>
            <person name="Matheny P.B."/>
            <person name="Slot J.C."/>
        </authorList>
    </citation>
    <scope>NUCLEOTIDE SEQUENCE [LARGE SCALE GENOMIC DNA]</scope>
    <source>
        <strain evidence="3 4">SRW20</strain>
    </source>
</reference>
<dbReference type="EMBL" id="NHYE01005484">
    <property type="protein sequence ID" value="PPQ71860.1"/>
    <property type="molecule type" value="Genomic_DNA"/>
</dbReference>
<feature type="compositionally biased region" description="Acidic residues" evidence="1">
    <location>
        <begin position="22"/>
        <end position="34"/>
    </location>
</feature>
<feature type="domain" description="DUF6699" evidence="2">
    <location>
        <begin position="99"/>
        <end position="221"/>
    </location>
</feature>
<feature type="compositionally biased region" description="Low complexity" evidence="1">
    <location>
        <begin position="49"/>
        <end position="58"/>
    </location>
</feature>
<dbReference type="OrthoDB" id="3251728at2759"/>
<evidence type="ECO:0000259" key="2">
    <source>
        <dbReference type="Pfam" id="PF20415"/>
    </source>
</evidence>
<accession>A0A409W027</accession>
<feature type="region of interest" description="Disordered" evidence="1">
    <location>
        <begin position="1"/>
        <end position="87"/>
    </location>
</feature>
<organism evidence="3 4">
    <name type="scientific">Gymnopilus dilepis</name>
    <dbReference type="NCBI Taxonomy" id="231916"/>
    <lineage>
        <taxon>Eukaryota</taxon>
        <taxon>Fungi</taxon>
        <taxon>Dikarya</taxon>
        <taxon>Basidiomycota</taxon>
        <taxon>Agaricomycotina</taxon>
        <taxon>Agaricomycetes</taxon>
        <taxon>Agaricomycetidae</taxon>
        <taxon>Agaricales</taxon>
        <taxon>Agaricineae</taxon>
        <taxon>Hymenogastraceae</taxon>
        <taxon>Gymnopilus</taxon>
    </lineage>
</organism>
<protein>
    <recommendedName>
        <fullName evidence="2">DUF6699 domain-containing protein</fullName>
    </recommendedName>
</protein>
<evidence type="ECO:0000313" key="3">
    <source>
        <dbReference type="EMBL" id="PPQ71860.1"/>
    </source>
</evidence>
<evidence type="ECO:0000313" key="4">
    <source>
        <dbReference type="Proteomes" id="UP000284706"/>
    </source>
</evidence>
<name>A0A409W027_9AGAR</name>
<dbReference type="InParanoid" id="A0A409W027"/>
<comment type="caution">
    <text evidence="3">The sequence shown here is derived from an EMBL/GenBank/DDBJ whole genome shotgun (WGS) entry which is preliminary data.</text>
</comment>
<sequence>MDCEYSKPLTPKSVRFDVEDRNVDEEEEQDDSDDVQFIKGSPPPPTPSPTRSASTVSSGGIATPPSPYALLTETKGSPSPQPSGFPKLHPALYKGAPALEWDMAEDPSTIPALATDKDDPAASIHSRYPLSHMVLTNESLPEWPLHVAAPQGGRYLTVMQVLTLLRQHLVKRVSGEHYHTQTSDRKKEISTAYKERRKLHPDSDEGMIRLDYLPARTFGGLCVIGPQESDMQWEVRFDVA</sequence>
<proteinExistence type="predicted"/>
<dbReference type="Pfam" id="PF20415">
    <property type="entry name" value="DUF6699"/>
    <property type="match status" value="1"/>
</dbReference>
<dbReference type="InterPro" id="IPR046522">
    <property type="entry name" value="DUF6699"/>
</dbReference>